<dbReference type="EMBL" id="JPKR02000002">
    <property type="protein sequence ID" value="KGD73775.1"/>
    <property type="molecule type" value="Genomic_DNA"/>
</dbReference>
<dbReference type="OrthoDB" id="9778052at2"/>
<accession>A0A095VGI2</accession>
<dbReference type="AlphaFoldDB" id="A0A095VGI2"/>
<evidence type="ECO:0000313" key="2">
    <source>
        <dbReference type="EMBL" id="KGD73775.1"/>
    </source>
</evidence>
<dbReference type="eggNOG" id="COG0451">
    <property type="taxonomic scope" value="Bacteria"/>
</dbReference>
<gene>
    <name evidence="2" type="ORF">HA49_11080</name>
</gene>
<dbReference type="STRING" id="642227.HA49_11080"/>
<dbReference type="InterPro" id="IPR001509">
    <property type="entry name" value="Epimerase_deHydtase"/>
</dbReference>
<sequence length="304" mass="33092">MTLTVAITGATGFIGRQITEDLLARGCRVRALTRSARQSPDDNLVWVRGSLENPQSLAELVSGVDAVVHCAGQVRGSNEAVFTECNVTGSASVMQAAQAAGSCKKFLFISSLAARHPELSWYANSKYVAEQQLQTLSGDMTLGIFRPTAVYGPGDKELKPLLDGLLRGVLPQLGRRDATLTFIHVTDMAAAVRQWLLSDDPQGGIYELCDGITGGYSWSRMQQIGAAVRQGPVRLIPVPLALLKLMATLSMMWNRLVKTEPMLTQSKIRELTHPDWTASNQQLTNAVGWVPEVSLERALREGLF</sequence>
<dbReference type="PANTHER" id="PTHR12126">
    <property type="entry name" value="NADH-UBIQUINONE OXIDOREDUCTASE 39 KDA SUBUNIT-RELATED"/>
    <property type="match status" value="1"/>
</dbReference>
<feature type="domain" description="NAD-dependent epimerase/dehydratase" evidence="1">
    <location>
        <begin position="5"/>
        <end position="208"/>
    </location>
</feature>
<dbReference type="Gene3D" id="3.40.50.720">
    <property type="entry name" value="NAD(P)-binding Rossmann-like Domain"/>
    <property type="match status" value="1"/>
</dbReference>
<dbReference type="InterPro" id="IPR051207">
    <property type="entry name" value="ComplexI_NDUFA9_subunit"/>
</dbReference>
<dbReference type="Proteomes" id="UP000029577">
    <property type="component" value="Unassembled WGS sequence"/>
</dbReference>
<dbReference type="RefSeq" id="WP_038020328.1">
    <property type="nucleotide sequence ID" value="NZ_JPKR02000002.1"/>
</dbReference>
<evidence type="ECO:0000313" key="3">
    <source>
        <dbReference type="Proteomes" id="UP000029577"/>
    </source>
</evidence>
<name>A0A095VGI2_9GAMM</name>
<dbReference type="Pfam" id="PF01370">
    <property type="entry name" value="Epimerase"/>
    <property type="match status" value="1"/>
</dbReference>
<protein>
    <submittedName>
        <fullName evidence="2">Short-chain dehydrogenase</fullName>
    </submittedName>
</protein>
<dbReference type="InterPro" id="IPR036291">
    <property type="entry name" value="NAD(P)-bd_dom_sf"/>
</dbReference>
<proteinExistence type="predicted"/>
<keyword evidence="3" id="KW-1185">Reference proteome</keyword>
<dbReference type="GO" id="GO:0044877">
    <property type="term" value="F:protein-containing complex binding"/>
    <property type="evidence" value="ECO:0007669"/>
    <property type="project" value="TreeGrafter"/>
</dbReference>
<reference evidence="2" key="1">
    <citation type="submission" date="2014-12" db="EMBL/GenBank/DDBJ databases">
        <title>The draft genome of the Tatumella morbirosei type strain, LMG23360T isolated from pineapple rot.</title>
        <authorList>
            <person name="Smits T.H."/>
            <person name="Palmer M."/>
            <person name="Venter S.N."/>
            <person name="Duffy B."/>
            <person name="Steenkamp E.T."/>
            <person name="Chan W.Y."/>
            <person name="Coutinho T.A."/>
            <person name="Coetzee M.P."/>
            <person name="De Maayer P."/>
        </authorList>
    </citation>
    <scope>NUCLEOTIDE SEQUENCE [LARGE SCALE GENOMIC DNA]</scope>
    <source>
        <strain evidence="2">LMG 23360</strain>
    </source>
</reference>
<dbReference type="SUPFAM" id="SSF51735">
    <property type="entry name" value="NAD(P)-binding Rossmann-fold domains"/>
    <property type="match status" value="1"/>
</dbReference>
<comment type="caution">
    <text evidence="2">The sequence shown here is derived from an EMBL/GenBank/DDBJ whole genome shotgun (WGS) entry which is preliminary data.</text>
</comment>
<evidence type="ECO:0000259" key="1">
    <source>
        <dbReference type="Pfam" id="PF01370"/>
    </source>
</evidence>
<organism evidence="2 3">
    <name type="scientific">Tatumella morbirosei</name>
    <dbReference type="NCBI Taxonomy" id="642227"/>
    <lineage>
        <taxon>Bacteria</taxon>
        <taxon>Pseudomonadati</taxon>
        <taxon>Pseudomonadota</taxon>
        <taxon>Gammaproteobacteria</taxon>
        <taxon>Enterobacterales</taxon>
        <taxon>Erwiniaceae</taxon>
        <taxon>Tatumella</taxon>
    </lineage>
</organism>
<dbReference type="PANTHER" id="PTHR12126:SF11">
    <property type="entry name" value="NADH DEHYDROGENASE [UBIQUINONE] 1 ALPHA SUBCOMPLEX SUBUNIT 9, MITOCHONDRIAL"/>
    <property type="match status" value="1"/>
</dbReference>